<dbReference type="PANTHER" id="PTHR30329">
    <property type="entry name" value="STATOR ELEMENT OF FLAGELLAR MOTOR COMPLEX"/>
    <property type="match status" value="1"/>
</dbReference>
<evidence type="ECO:0000256" key="5">
    <source>
        <dbReference type="ARBA" id="ARBA00023065"/>
    </source>
</evidence>
<evidence type="ECO:0000256" key="7">
    <source>
        <dbReference type="ARBA" id="ARBA00023136"/>
    </source>
</evidence>
<feature type="coiled-coil region" evidence="10">
    <location>
        <begin position="201"/>
        <end position="281"/>
    </location>
</feature>
<dbReference type="PROSITE" id="PS51123">
    <property type="entry name" value="OMPA_2"/>
    <property type="match status" value="1"/>
</dbReference>
<keyword evidence="10" id="KW-0175">Coiled coil</keyword>
<evidence type="ECO:0000313" key="13">
    <source>
        <dbReference type="Proteomes" id="UP000032578"/>
    </source>
</evidence>
<gene>
    <name evidence="12" type="ORF">PW52_15270</name>
</gene>
<keyword evidence="7 9" id="KW-0472">Membrane</keyword>
<dbReference type="CDD" id="cd07185">
    <property type="entry name" value="OmpA_C-like"/>
    <property type="match status" value="1"/>
</dbReference>
<evidence type="ECO:0000259" key="11">
    <source>
        <dbReference type="PROSITE" id="PS51123"/>
    </source>
</evidence>
<keyword evidence="3" id="KW-1134">Transmembrane beta strand</keyword>
<name>A0A0D7W0P5_9FLAO</name>
<dbReference type="AlphaFoldDB" id="A0A0D7W0P5"/>
<comment type="caution">
    <text evidence="12">The sequence shown here is derived from an EMBL/GenBank/DDBJ whole genome shotgun (WGS) entry which is preliminary data.</text>
</comment>
<dbReference type="Pfam" id="PF00691">
    <property type="entry name" value="OmpA"/>
    <property type="match status" value="1"/>
</dbReference>
<keyword evidence="5" id="KW-0406">Ion transport</keyword>
<dbReference type="SUPFAM" id="SSF103088">
    <property type="entry name" value="OmpA-like"/>
    <property type="match status" value="1"/>
</dbReference>
<sequence>MKLKNKLLFFVLMVNVYTGFSQIPVLTKNDSIIKSSWIIGVGYHFVDDSGDVFDNLLNFDSTWNAVSYPSRISVGKYFENGLGLELIGAYLKYNSGTIVDKQTLEEGSDFLSIDTRLSYDLNKIIGETGWFDPYAGVGIGYTDARNAPRGTYNAVLGFRTWFSDRIGLDFSASGKWAMNFTPETTNYKQYAAGVVYRFGSKKKLTEEGEEKVSIIEQLNQERVNDSIAFAQEQEKALKEKLAKEKEQARLAKIEAEKEQAKAEERNKIEEAIKALDKVNFNFSSASVKTESKATILKLAKILQSHPNLVIEISSHTDSRGSKDFNQKLSEKRLKATIDYLLSLDVNAERVVGKAFGEDKLLNECDDNTKCTETKHEVNRRSEFKILKH</sequence>
<dbReference type="InterPro" id="IPR006665">
    <property type="entry name" value="OmpA-like"/>
</dbReference>
<dbReference type="SUPFAM" id="SSF56925">
    <property type="entry name" value="OMPA-like"/>
    <property type="match status" value="1"/>
</dbReference>
<protein>
    <recommendedName>
        <fullName evidence="11">OmpA-like domain-containing protein</fullName>
    </recommendedName>
</protein>
<dbReference type="RefSeq" id="WP_044633852.1">
    <property type="nucleotide sequence ID" value="NZ_JTDW01000017.1"/>
</dbReference>
<dbReference type="GO" id="GO:0015288">
    <property type="term" value="F:porin activity"/>
    <property type="evidence" value="ECO:0007669"/>
    <property type="project" value="UniProtKB-KW"/>
</dbReference>
<dbReference type="GO" id="GO:0046930">
    <property type="term" value="C:pore complex"/>
    <property type="evidence" value="ECO:0007669"/>
    <property type="project" value="UniProtKB-KW"/>
</dbReference>
<dbReference type="InterPro" id="IPR050330">
    <property type="entry name" value="Bact_OuterMem_StrucFunc"/>
</dbReference>
<evidence type="ECO:0000256" key="4">
    <source>
        <dbReference type="ARBA" id="ARBA00022692"/>
    </source>
</evidence>
<evidence type="ECO:0000256" key="10">
    <source>
        <dbReference type="SAM" id="Coils"/>
    </source>
</evidence>
<dbReference type="GO" id="GO:0009279">
    <property type="term" value="C:cell outer membrane"/>
    <property type="evidence" value="ECO:0007669"/>
    <property type="project" value="UniProtKB-SubCell"/>
</dbReference>
<dbReference type="Gene3D" id="2.40.160.20">
    <property type="match status" value="1"/>
</dbReference>
<organism evidence="12 13">
    <name type="scientific">Neotamlana sedimentorum</name>
    <dbReference type="NCBI Taxonomy" id="1435349"/>
    <lineage>
        <taxon>Bacteria</taxon>
        <taxon>Pseudomonadati</taxon>
        <taxon>Bacteroidota</taxon>
        <taxon>Flavobacteriia</taxon>
        <taxon>Flavobacteriales</taxon>
        <taxon>Flavobacteriaceae</taxon>
        <taxon>Neotamlana</taxon>
    </lineage>
</organism>
<dbReference type="Proteomes" id="UP000032578">
    <property type="component" value="Unassembled WGS sequence"/>
</dbReference>
<dbReference type="InterPro" id="IPR011250">
    <property type="entry name" value="OMP/PagP_B-barrel"/>
</dbReference>
<evidence type="ECO:0000313" key="12">
    <source>
        <dbReference type="EMBL" id="KJD32720.1"/>
    </source>
</evidence>
<keyword evidence="6" id="KW-0626">Porin</keyword>
<dbReference type="STRING" id="1435349.PW52_15270"/>
<dbReference type="PANTHER" id="PTHR30329:SF21">
    <property type="entry name" value="LIPOPROTEIN YIAD-RELATED"/>
    <property type="match status" value="1"/>
</dbReference>
<keyword evidence="13" id="KW-1185">Reference proteome</keyword>
<dbReference type="InterPro" id="IPR036737">
    <property type="entry name" value="OmpA-like_sf"/>
</dbReference>
<evidence type="ECO:0000256" key="6">
    <source>
        <dbReference type="ARBA" id="ARBA00023114"/>
    </source>
</evidence>
<keyword evidence="8" id="KW-0998">Cell outer membrane</keyword>
<evidence type="ECO:0000256" key="8">
    <source>
        <dbReference type="ARBA" id="ARBA00023237"/>
    </source>
</evidence>
<feature type="domain" description="OmpA-like" evidence="11">
    <location>
        <begin position="267"/>
        <end position="388"/>
    </location>
</feature>
<dbReference type="PRINTS" id="PR01021">
    <property type="entry name" value="OMPADOMAIN"/>
</dbReference>
<dbReference type="OrthoDB" id="9782229at2"/>
<dbReference type="Gene3D" id="3.30.1330.60">
    <property type="entry name" value="OmpA-like domain"/>
    <property type="match status" value="1"/>
</dbReference>
<dbReference type="InterPro" id="IPR006664">
    <property type="entry name" value="OMP_bac"/>
</dbReference>
<evidence type="ECO:0000256" key="3">
    <source>
        <dbReference type="ARBA" id="ARBA00022452"/>
    </source>
</evidence>
<keyword evidence="4" id="KW-0812">Transmembrane</keyword>
<dbReference type="PATRIC" id="fig|1435349.4.peg.1082"/>
<evidence type="ECO:0000256" key="9">
    <source>
        <dbReference type="PROSITE-ProRule" id="PRU00473"/>
    </source>
</evidence>
<proteinExistence type="predicted"/>
<evidence type="ECO:0000256" key="1">
    <source>
        <dbReference type="ARBA" id="ARBA00004571"/>
    </source>
</evidence>
<accession>A0A0D7W0P5</accession>
<evidence type="ECO:0000256" key="2">
    <source>
        <dbReference type="ARBA" id="ARBA00022448"/>
    </source>
</evidence>
<keyword evidence="2" id="KW-0813">Transport</keyword>
<dbReference type="EMBL" id="JTDW01000017">
    <property type="protein sequence ID" value="KJD32720.1"/>
    <property type="molecule type" value="Genomic_DNA"/>
</dbReference>
<comment type="subcellular location">
    <subcellularLocation>
        <location evidence="1">Cell outer membrane</location>
        <topology evidence="1">Multi-pass membrane protein</topology>
    </subcellularLocation>
</comment>
<dbReference type="GO" id="GO:0006811">
    <property type="term" value="P:monoatomic ion transport"/>
    <property type="evidence" value="ECO:0007669"/>
    <property type="project" value="UniProtKB-KW"/>
</dbReference>
<reference evidence="12 13" key="1">
    <citation type="submission" date="2014-11" db="EMBL/GenBank/DDBJ databases">
        <title>Tamlana sedimentorum sp. nov., isolated from shallow sand sediments of the Sea of Japan.</title>
        <authorList>
            <person name="Romanenko L.A."/>
        </authorList>
    </citation>
    <scope>NUCLEOTIDE SEQUENCE [LARGE SCALE GENOMIC DNA]</scope>
    <source>
        <strain evidence="12 13">JCM 19808</strain>
    </source>
</reference>